<evidence type="ECO:0000256" key="1">
    <source>
        <dbReference type="ARBA" id="ARBA00004651"/>
    </source>
</evidence>
<feature type="transmembrane region" description="Helical" evidence="7">
    <location>
        <begin position="158"/>
        <end position="178"/>
    </location>
</feature>
<dbReference type="PANTHER" id="PTHR32322:SF18">
    <property type="entry name" value="S-ADENOSYLMETHIONINE_S-ADENOSYLHOMOCYSTEINE TRANSPORTER"/>
    <property type="match status" value="1"/>
</dbReference>
<keyword evidence="4 7" id="KW-0812">Transmembrane</keyword>
<comment type="caution">
    <text evidence="9">The sequence shown here is derived from an EMBL/GenBank/DDBJ whole genome shotgun (WGS) entry which is preliminary data.</text>
</comment>
<proteinExistence type="inferred from homology"/>
<evidence type="ECO:0000256" key="6">
    <source>
        <dbReference type="ARBA" id="ARBA00023136"/>
    </source>
</evidence>
<dbReference type="SUPFAM" id="SSF103481">
    <property type="entry name" value="Multidrug resistance efflux transporter EmrE"/>
    <property type="match status" value="2"/>
</dbReference>
<evidence type="ECO:0000259" key="8">
    <source>
        <dbReference type="Pfam" id="PF00892"/>
    </source>
</evidence>
<name>A0ABT2WKP7_9BACI</name>
<feature type="transmembrane region" description="Helical" evidence="7">
    <location>
        <begin position="221"/>
        <end position="242"/>
    </location>
</feature>
<dbReference type="InterPro" id="IPR000620">
    <property type="entry name" value="EamA_dom"/>
</dbReference>
<comment type="similarity">
    <text evidence="2">Belongs to the EamA transporter family.</text>
</comment>
<feature type="domain" description="EamA" evidence="8">
    <location>
        <begin position="159"/>
        <end position="293"/>
    </location>
</feature>
<evidence type="ECO:0000256" key="5">
    <source>
        <dbReference type="ARBA" id="ARBA00022989"/>
    </source>
</evidence>
<evidence type="ECO:0000313" key="10">
    <source>
        <dbReference type="Proteomes" id="UP001208656"/>
    </source>
</evidence>
<dbReference type="InterPro" id="IPR050638">
    <property type="entry name" value="AA-Vitamin_Transporters"/>
</dbReference>
<feature type="transmembrane region" description="Helical" evidence="7">
    <location>
        <begin position="12"/>
        <end position="30"/>
    </location>
</feature>
<sequence>MRKQKRFIQRKAFLWVLIFTITLIWGYAWVMMKASLNFMGPFTYSSFRFGTGTITMFIILFIFKIGFPDKKYWKHLFINGLLQTAAVFLLVMFAMKFVDAGKSSVLLYSMPIWSSFLAVKFLGEKLNLPKFVGLLLGLIGLIFIVGWDLFMISDLNVIIGELLIISAAICWAFANIYYRIHLIELPQIQVSTIQMFFGTVIIILFTIQNEWGEPIIFNLESIYYILFTGIFASALCFTVWFIIISKIDIATATISTLLVPVFGLLFSSLLLGEKLTPGILSGSLLIITGIIIATKKKRSIKKRLEDTANSESPKL</sequence>
<feature type="transmembrane region" description="Helical" evidence="7">
    <location>
        <begin position="75"/>
        <end position="95"/>
    </location>
</feature>
<accession>A0ABT2WKP7</accession>
<organism evidence="9 10">
    <name type="scientific">Pallidibacillus thermolactis</name>
    <dbReference type="NCBI Taxonomy" id="251051"/>
    <lineage>
        <taxon>Bacteria</taxon>
        <taxon>Bacillati</taxon>
        <taxon>Bacillota</taxon>
        <taxon>Bacilli</taxon>
        <taxon>Bacillales</taxon>
        <taxon>Bacillaceae</taxon>
        <taxon>Pallidibacillus</taxon>
    </lineage>
</organism>
<dbReference type="InterPro" id="IPR037185">
    <property type="entry name" value="EmrE-like"/>
</dbReference>
<evidence type="ECO:0000256" key="4">
    <source>
        <dbReference type="ARBA" id="ARBA00022692"/>
    </source>
</evidence>
<evidence type="ECO:0000256" key="7">
    <source>
        <dbReference type="SAM" id="Phobius"/>
    </source>
</evidence>
<gene>
    <name evidence="9" type="ORF">OEV82_13890</name>
</gene>
<feature type="domain" description="EamA" evidence="8">
    <location>
        <begin position="16"/>
        <end position="145"/>
    </location>
</feature>
<evidence type="ECO:0000256" key="3">
    <source>
        <dbReference type="ARBA" id="ARBA00022475"/>
    </source>
</evidence>
<dbReference type="Proteomes" id="UP001208656">
    <property type="component" value="Unassembled WGS sequence"/>
</dbReference>
<dbReference type="EMBL" id="JAOUSE010000058">
    <property type="protein sequence ID" value="MCU9595531.1"/>
    <property type="molecule type" value="Genomic_DNA"/>
</dbReference>
<dbReference type="RefSeq" id="WP_263062223.1">
    <property type="nucleotide sequence ID" value="NZ_JAOUSE010000058.1"/>
</dbReference>
<feature type="transmembrane region" description="Helical" evidence="7">
    <location>
        <begin position="275"/>
        <end position="294"/>
    </location>
</feature>
<keyword evidence="3" id="KW-1003">Cell membrane</keyword>
<feature type="transmembrane region" description="Helical" evidence="7">
    <location>
        <begin position="101"/>
        <end position="119"/>
    </location>
</feature>
<comment type="subcellular location">
    <subcellularLocation>
        <location evidence="1">Cell membrane</location>
        <topology evidence="1">Multi-pass membrane protein</topology>
    </subcellularLocation>
</comment>
<reference evidence="9 10" key="1">
    <citation type="submission" date="2022-10" db="EMBL/GenBank/DDBJ databases">
        <title>Description of Fervidibacillus gen. nov. in the family Fervidibacillaceae fam. nov. with two species, Fervidibacillus albus sp. nov., and Fervidibacillus halotolerans sp. nov., isolated from tidal flat sediments.</title>
        <authorList>
            <person name="Kwon K.K."/>
            <person name="Yang S.-H."/>
        </authorList>
    </citation>
    <scope>NUCLEOTIDE SEQUENCE [LARGE SCALE GENOMIC DNA]</scope>
    <source>
        <strain evidence="9 10">DSM 23332</strain>
    </source>
</reference>
<protein>
    <submittedName>
        <fullName evidence="9">DMT family transporter</fullName>
    </submittedName>
</protein>
<feature type="transmembrane region" description="Helical" evidence="7">
    <location>
        <begin position="42"/>
        <end position="63"/>
    </location>
</feature>
<keyword evidence="10" id="KW-1185">Reference proteome</keyword>
<evidence type="ECO:0000256" key="2">
    <source>
        <dbReference type="ARBA" id="ARBA00007362"/>
    </source>
</evidence>
<evidence type="ECO:0000313" key="9">
    <source>
        <dbReference type="EMBL" id="MCU9595531.1"/>
    </source>
</evidence>
<feature type="transmembrane region" description="Helical" evidence="7">
    <location>
        <begin position="249"/>
        <end position="269"/>
    </location>
</feature>
<feature type="transmembrane region" description="Helical" evidence="7">
    <location>
        <begin position="190"/>
        <end position="209"/>
    </location>
</feature>
<dbReference type="Pfam" id="PF00892">
    <property type="entry name" value="EamA"/>
    <property type="match status" value="2"/>
</dbReference>
<feature type="transmembrane region" description="Helical" evidence="7">
    <location>
        <begin position="131"/>
        <end position="152"/>
    </location>
</feature>
<keyword evidence="6 7" id="KW-0472">Membrane</keyword>
<dbReference type="PANTHER" id="PTHR32322">
    <property type="entry name" value="INNER MEMBRANE TRANSPORTER"/>
    <property type="match status" value="1"/>
</dbReference>
<keyword evidence="5 7" id="KW-1133">Transmembrane helix</keyword>